<reference evidence="1" key="1">
    <citation type="submission" date="2010-05" db="EMBL/GenBank/DDBJ databases">
        <title>The draft genome of Desulfonatronospira thiodismutans ASO3-1.</title>
        <authorList>
            <consortium name="US DOE Joint Genome Institute (JGI-PGF)"/>
            <person name="Lucas S."/>
            <person name="Copeland A."/>
            <person name="Lapidus A."/>
            <person name="Cheng J.-F."/>
            <person name="Bruce D."/>
            <person name="Goodwin L."/>
            <person name="Pitluck S."/>
            <person name="Chertkov O."/>
            <person name="Brettin T."/>
            <person name="Detter J.C."/>
            <person name="Han C."/>
            <person name="Land M.L."/>
            <person name="Hauser L."/>
            <person name="Kyrpides N."/>
            <person name="Mikhailova N."/>
            <person name="Muyzer G."/>
            <person name="Woyke T."/>
        </authorList>
    </citation>
    <scope>NUCLEOTIDE SEQUENCE [LARGE SCALE GENOMIC DNA]</scope>
    <source>
        <strain evidence="1">ASO3-1</strain>
    </source>
</reference>
<organism evidence="1 2">
    <name type="scientific">Desulfonatronospira thiodismutans ASO3-1</name>
    <dbReference type="NCBI Taxonomy" id="555779"/>
    <lineage>
        <taxon>Bacteria</taxon>
        <taxon>Pseudomonadati</taxon>
        <taxon>Thermodesulfobacteriota</taxon>
        <taxon>Desulfovibrionia</taxon>
        <taxon>Desulfovibrionales</taxon>
        <taxon>Desulfonatronovibrionaceae</taxon>
        <taxon>Desulfonatronospira</taxon>
    </lineage>
</organism>
<dbReference type="RefSeq" id="WP_008870063.1">
    <property type="nucleotide sequence ID" value="NZ_ACJN02000002.1"/>
</dbReference>
<dbReference type="EMBL" id="ACJN02000002">
    <property type="protein sequence ID" value="EFI34745.1"/>
    <property type="molecule type" value="Genomic_DNA"/>
</dbReference>
<dbReference type="Gene3D" id="6.20.450.20">
    <property type="match status" value="1"/>
</dbReference>
<proteinExistence type="predicted"/>
<evidence type="ECO:0000313" key="1">
    <source>
        <dbReference type="EMBL" id="EFI34745.1"/>
    </source>
</evidence>
<gene>
    <name evidence="1" type="ORF">Dthio_PD2118</name>
</gene>
<keyword evidence="2" id="KW-1185">Reference proteome</keyword>
<evidence type="ECO:0000313" key="2">
    <source>
        <dbReference type="Proteomes" id="UP000005496"/>
    </source>
</evidence>
<dbReference type="Proteomes" id="UP000005496">
    <property type="component" value="Unassembled WGS sequence"/>
</dbReference>
<accession>D6SPR9</accession>
<dbReference type="AlphaFoldDB" id="D6SPR9"/>
<comment type="caution">
    <text evidence="1">The sequence shown here is derived from an EMBL/GenBank/DDBJ whole genome shotgun (WGS) entry which is preliminary data.</text>
</comment>
<name>D6SPR9_9BACT</name>
<sequence>MDLNGSLAATGMPAGLNTDPVAHDAWFRARVREALEDSRHPMLHEDVEARFETRRNKARHISPKTFHSIKKSLKLLIKPGKQFELAI</sequence>
<protein>
    <submittedName>
        <fullName evidence="1">Uncharacterized protein</fullName>
    </submittedName>
</protein>